<dbReference type="PRINTS" id="PR00387">
    <property type="entry name" value="PDIESTERASE1"/>
</dbReference>
<feature type="binding site" evidence="4">
    <location>
        <position position="286"/>
    </location>
    <ligand>
        <name>Zn(2+)</name>
        <dbReference type="ChEBI" id="CHEBI:29105"/>
        <label>2</label>
    </ligand>
</feature>
<dbReference type="GO" id="GO:0004114">
    <property type="term" value="F:3',5'-cyclic-nucleotide phosphodiesterase activity"/>
    <property type="evidence" value="ECO:0007669"/>
    <property type="project" value="InterPro"/>
</dbReference>
<evidence type="ECO:0000256" key="4">
    <source>
        <dbReference type="PIRSR" id="PIRSR623088-3"/>
    </source>
</evidence>
<dbReference type="GO" id="GO:0007165">
    <property type="term" value="P:signal transduction"/>
    <property type="evidence" value="ECO:0007669"/>
    <property type="project" value="InterPro"/>
</dbReference>
<dbReference type="GO" id="GO:0046872">
    <property type="term" value="F:metal ion binding"/>
    <property type="evidence" value="ECO:0007669"/>
    <property type="project" value="UniProtKB-KW"/>
</dbReference>
<feature type="binding site" evidence="4">
    <location>
        <position position="247"/>
    </location>
    <ligand>
        <name>Zn(2+)</name>
        <dbReference type="ChEBI" id="CHEBI:29105"/>
        <label>1</label>
    </ligand>
</feature>
<gene>
    <name evidence="6" type="ORF">ECRASSUSDP1_LOCUS13238</name>
</gene>
<dbReference type="Pfam" id="PF00233">
    <property type="entry name" value="PDEase_I"/>
    <property type="match status" value="1"/>
</dbReference>
<feature type="binding site" evidence="4">
    <location>
        <position position="286"/>
    </location>
    <ligand>
        <name>Zn(2+)</name>
        <dbReference type="ChEBI" id="CHEBI:29105"/>
        <label>1</label>
    </ligand>
</feature>
<dbReference type="PANTHER" id="PTHR11347">
    <property type="entry name" value="CYCLIC NUCLEOTIDE PHOSPHODIESTERASE"/>
    <property type="match status" value="1"/>
</dbReference>
<evidence type="ECO:0000256" key="1">
    <source>
        <dbReference type="ARBA" id="ARBA00022723"/>
    </source>
</evidence>
<feature type="active site" description="Proton donor" evidence="3">
    <location>
        <position position="243"/>
    </location>
</feature>
<name>A0AAD1UQL9_EUPCR</name>
<organism evidence="6 7">
    <name type="scientific">Euplotes crassus</name>
    <dbReference type="NCBI Taxonomy" id="5936"/>
    <lineage>
        <taxon>Eukaryota</taxon>
        <taxon>Sar</taxon>
        <taxon>Alveolata</taxon>
        <taxon>Ciliophora</taxon>
        <taxon>Intramacronucleata</taxon>
        <taxon>Spirotrichea</taxon>
        <taxon>Hypotrichia</taxon>
        <taxon>Euplotida</taxon>
        <taxon>Euplotidae</taxon>
        <taxon>Moneuplotes</taxon>
    </lineage>
</organism>
<accession>A0AAD1UQL9</accession>
<dbReference type="InterPro" id="IPR002073">
    <property type="entry name" value="PDEase_catalytic_dom"/>
</dbReference>
<keyword evidence="1 4" id="KW-0479">Metal-binding</keyword>
<dbReference type="Proteomes" id="UP001295684">
    <property type="component" value="Unassembled WGS sequence"/>
</dbReference>
<protein>
    <recommendedName>
        <fullName evidence="5">PDEase domain-containing protein</fullName>
    </recommendedName>
</protein>
<feature type="domain" description="PDEase" evidence="5">
    <location>
        <begin position="168"/>
        <end position="384"/>
    </location>
</feature>
<evidence type="ECO:0000256" key="3">
    <source>
        <dbReference type="PIRSR" id="PIRSR623088-1"/>
    </source>
</evidence>
<dbReference type="InterPro" id="IPR023088">
    <property type="entry name" value="PDEase"/>
</dbReference>
<dbReference type="AlphaFoldDB" id="A0AAD1UQL9"/>
<evidence type="ECO:0000256" key="2">
    <source>
        <dbReference type="ARBA" id="ARBA00022801"/>
    </source>
</evidence>
<dbReference type="EMBL" id="CAMPGE010013167">
    <property type="protein sequence ID" value="CAI2371913.1"/>
    <property type="molecule type" value="Genomic_DNA"/>
</dbReference>
<dbReference type="Gene3D" id="1.10.1300.10">
    <property type="entry name" value="3'5'-cyclic nucleotide phosphodiesterase, catalytic domain"/>
    <property type="match status" value="1"/>
</dbReference>
<feature type="binding site" evidence="4">
    <location>
        <position position="285"/>
    </location>
    <ligand>
        <name>Zn(2+)</name>
        <dbReference type="ChEBI" id="CHEBI:29105"/>
        <label>1</label>
    </ligand>
</feature>
<dbReference type="SUPFAM" id="SSF109604">
    <property type="entry name" value="HD-domain/PDEase-like"/>
    <property type="match status" value="1"/>
</dbReference>
<evidence type="ECO:0000259" key="5">
    <source>
        <dbReference type="PROSITE" id="PS51845"/>
    </source>
</evidence>
<reference evidence="6" key="1">
    <citation type="submission" date="2023-07" db="EMBL/GenBank/DDBJ databases">
        <authorList>
            <consortium name="AG Swart"/>
            <person name="Singh M."/>
            <person name="Singh A."/>
            <person name="Seah K."/>
            <person name="Emmerich C."/>
        </authorList>
    </citation>
    <scope>NUCLEOTIDE SEQUENCE</scope>
    <source>
        <strain evidence="6">DP1</strain>
    </source>
</reference>
<evidence type="ECO:0000313" key="7">
    <source>
        <dbReference type="Proteomes" id="UP001295684"/>
    </source>
</evidence>
<comment type="caution">
    <text evidence="6">The sequence shown here is derived from an EMBL/GenBank/DDBJ whole genome shotgun (WGS) entry which is preliminary data.</text>
</comment>
<sequence>MYWFQSPCNPHHSDHPRHYLHFSGDHHWRWNSVRDLQNRRPFQAPQSRNFDQEFDSIRQKRNQIKDIYHVSSPADTVNEILAYIRDIVQNDDRLIEDLNYCIKMISSGKLYETNVFDRDNGIDDKGIEALTWIKSVQGKSKNQKRSSTNAKMMIQNNLQCIDINSVLNLTKESSGMLDCVDAINDFNIFDFKAEVEENELFVISSFLLNKHLLFQNSKIDPETYFKFVKRIQNNYNPVWIKYHNKTHGADVCQTSFFFLEGCIFMSTEKITDYELMPIVFSPSCHDFEHLVVNNKYLVDTKAKLALECNDKSLLKNHHVASTFMLIENSQYNVFKDINLKDYIEVRKNMTKIVITTDAGHHFNKVGNSSQESGVVTSHLVEMTR</sequence>
<keyword evidence="7" id="KW-1185">Reference proteome</keyword>
<proteinExistence type="predicted"/>
<keyword evidence="2" id="KW-0378">Hydrolase</keyword>
<evidence type="ECO:0000313" key="6">
    <source>
        <dbReference type="EMBL" id="CAI2371913.1"/>
    </source>
</evidence>
<dbReference type="PROSITE" id="PS51845">
    <property type="entry name" value="PDEASE_I_2"/>
    <property type="match status" value="1"/>
</dbReference>
<dbReference type="InterPro" id="IPR036971">
    <property type="entry name" value="PDEase_catalytic_dom_sf"/>
</dbReference>